<dbReference type="GO" id="GO:0003677">
    <property type="term" value="F:DNA binding"/>
    <property type="evidence" value="ECO:0007669"/>
    <property type="project" value="UniProtKB-KW"/>
</dbReference>
<evidence type="ECO:0000256" key="1">
    <source>
        <dbReference type="ARBA" id="ARBA00005384"/>
    </source>
</evidence>
<dbReference type="PANTHER" id="PTHR46577:SF1">
    <property type="entry name" value="HTH-TYPE TRANSCRIPTIONAL REGULATORY PROTEIN GABR"/>
    <property type="match status" value="1"/>
</dbReference>
<sequence>MAPGGLVRSSHCAQSGGMDRRISARRLGELLDDRGAGRPAYQWLADGVRQLVADGRLLHDTRLPSERELVGELGVSRTTVTRAYGVLRDRGFASARQGSGTVVQVPGGPVAGGGEPLPTGPVQPIDVDAIDLTCSAPPAAPGLASAYARAVERMPSFVAGAGYFPLGISELREAIADRFVARGVPTDPDQVIVTTGALAALAAVFRAVLRRGDPVVVESPTYPNALSTLQHAGARVVGAPLIPADRDEVTAVHRRVGARMMLAMPDFHNPTGLVWSESDRDRVARVWREAGAIGLVDETMSETWLDAEPDVRPMAAHAPDCVTVGSASKTLWGGLRIGWIRAPHALIGAIARARTSLDLGAPVLEQLVVADQLERGGGLSAESRRRLIAARAALLRLGERCPGWEVDTPSGGLNLWWRLPQPRSTALVAVAERHGVLLAPGSLFAVDGAGLEARVRTPYAVDELVAAEAVDRIAAAWAQVSSAQ</sequence>
<keyword evidence="5" id="KW-0804">Transcription</keyword>
<name>A0A3M9LYM6_9MICO</name>
<dbReference type="PANTHER" id="PTHR46577">
    <property type="entry name" value="HTH-TYPE TRANSCRIPTIONAL REGULATORY PROTEIN GABR"/>
    <property type="match status" value="1"/>
</dbReference>
<dbReference type="InterPro" id="IPR015424">
    <property type="entry name" value="PyrdxlP-dep_Trfase"/>
</dbReference>
<dbReference type="InterPro" id="IPR036390">
    <property type="entry name" value="WH_DNA-bd_sf"/>
</dbReference>
<comment type="similarity">
    <text evidence="1">In the C-terminal section; belongs to the class-I pyridoxal-phosphate-dependent aminotransferase family.</text>
</comment>
<keyword evidence="7" id="KW-0032">Aminotransferase</keyword>
<organism evidence="7 8">
    <name type="scientific">Flexivirga caeni</name>
    <dbReference type="NCBI Taxonomy" id="2294115"/>
    <lineage>
        <taxon>Bacteria</taxon>
        <taxon>Bacillati</taxon>
        <taxon>Actinomycetota</taxon>
        <taxon>Actinomycetes</taxon>
        <taxon>Micrococcales</taxon>
        <taxon>Dermacoccaceae</taxon>
        <taxon>Flexivirga</taxon>
    </lineage>
</organism>
<dbReference type="AlphaFoldDB" id="A0A3M9LYM6"/>
<dbReference type="InterPro" id="IPR051446">
    <property type="entry name" value="HTH_trans_reg/aminotransferase"/>
</dbReference>
<evidence type="ECO:0000259" key="6">
    <source>
        <dbReference type="PROSITE" id="PS50949"/>
    </source>
</evidence>
<dbReference type="CDD" id="cd00609">
    <property type="entry name" value="AAT_like"/>
    <property type="match status" value="1"/>
</dbReference>
<keyword evidence="2" id="KW-0663">Pyridoxal phosphate</keyword>
<dbReference type="GO" id="GO:0003700">
    <property type="term" value="F:DNA-binding transcription factor activity"/>
    <property type="evidence" value="ECO:0007669"/>
    <property type="project" value="InterPro"/>
</dbReference>
<dbReference type="Gene3D" id="1.10.10.10">
    <property type="entry name" value="Winged helix-like DNA-binding domain superfamily/Winged helix DNA-binding domain"/>
    <property type="match status" value="1"/>
</dbReference>
<evidence type="ECO:0000313" key="8">
    <source>
        <dbReference type="Proteomes" id="UP000271678"/>
    </source>
</evidence>
<proteinExistence type="inferred from homology"/>
<dbReference type="InterPro" id="IPR015421">
    <property type="entry name" value="PyrdxlP-dep_Trfase_major"/>
</dbReference>
<dbReference type="InterPro" id="IPR004839">
    <property type="entry name" value="Aminotransferase_I/II_large"/>
</dbReference>
<dbReference type="Pfam" id="PF00155">
    <property type="entry name" value="Aminotran_1_2"/>
    <property type="match status" value="1"/>
</dbReference>
<dbReference type="SMART" id="SM00345">
    <property type="entry name" value="HTH_GNTR"/>
    <property type="match status" value="1"/>
</dbReference>
<dbReference type="InterPro" id="IPR036388">
    <property type="entry name" value="WH-like_DNA-bd_sf"/>
</dbReference>
<keyword evidence="7" id="KW-0808">Transferase</keyword>
<dbReference type="PRINTS" id="PR00035">
    <property type="entry name" value="HTHGNTR"/>
</dbReference>
<evidence type="ECO:0000313" key="7">
    <source>
        <dbReference type="EMBL" id="RNI18400.1"/>
    </source>
</evidence>
<evidence type="ECO:0000256" key="2">
    <source>
        <dbReference type="ARBA" id="ARBA00022898"/>
    </source>
</evidence>
<evidence type="ECO:0000256" key="5">
    <source>
        <dbReference type="ARBA" id="ARBA00023163"/>
    </source>
</evidence>
<protein>
    <submittedName>
        <fullName evidence="7">PLP-dependent aminotransferase family protein</fullName>
    </submittedName>
</protein>
<dbReference type="CDD" id="cd07377">
    <property type="entry name" value="WHTH_GntR"/>
    <property type="match status" value="1"/>
</dbReference>
<dbReference type="SUPFAM" id="SSF46785">
    <property type="entry name" value="Winged helix' DNA-binding domain"/>
    <property type="match status" value="1"/>
</dbReference>
<dbReference type="GO" id="GO:0008483">
    <property type="term" value="F:transaminase activity"/>
    <property type="evidence" value="ECO:0007669"/>
    <property type="project" value="UniProtKB-KW"/>
</dbReference>
<keyword evidence="3" id="KW-0805">Transcription regulation</keyword>
<dbReference type="InterPro" id="IPR000524">
    <property type="entry name" value="Tscrpt_reg_HTH_GntR"/>
</dbReference>
<dbReference type="Gene3D" id="3.40.640.10">
    <property type="entry name" value="Type I PLP-dependent aspartate aminotransferase-like (Major domain)"/>
    <property type="match status" value="1"/>
</dbReference>
<feature type="domain" description="HTH gntR-type" evidence="6">
    <location>
        <begin position="38"/>
        <end position="106"/>
    </location>
</feature>
<accession>A0A3M9LYM6</accession>
<gene>
    <name evidence="7" type="ORF">EFY87_17760</name>
</gene>
<dbReference type="PROSITE" id="PS50949">
    <property type="entry name" value="HTH_GNTR"/>
    <property type="match status" value="1"/>
</dbReference>
<evidence type="ECO:0000256" key="3">
    <source>
        <dbReference type="ARBA" id="ARBA00023015"/>
    </source>
</evidence>
<evidence type="ECO:0000256" key="4">
    <source>
        <dbReference type="ARBA" id="ARBA00023125"/>
    </source>
</evidence>
<reference evidence="7 8" key="1">
    <citation type="submission" date="2018-11" db="EMBL/GenBank/DDBJ databases">
        <title>Draft genome of Simplicispira Flexivirga sp. BO-16.</title>
        <authorList>
            <person name="Im W.T."/>
        </authorList>
    </citation>
    <scope>NUCLEOTIDE SEQUENCE [LARGE SCALE GENOMIC DNA]</scope>
    <source>
        <strain evidence="7 8">BO-16</strain>
    </source>
</reference>
<dbReference type="Pfam" id="PF00392">
    <property type="entry name" value="GntR"/>
    <property type="match status" value="1"/>
</dbReference>
<dbReference type="GO" id="GO:0030170">
    <property type="term" value="F:pyridoxal phosphate binding"/>
    <property type="evidence" value="ECO:0007669"/>
    <property type="project" value="InterPro"/>
</dbReference>
<dbReference type="SUPFAM" id="SSF53383">
    <property type="entry name" value="PLP-dependent transferases"/>
    <property type="match status" value="1"/>
</dbReference>
<keyword evidence="4" id="KW-0238">DNA-binding</keyword>
<comment type="caution">
    <text evidence="7">The sequence shown here is derived from an EMBL/GenBank/DDBJ whole genome shotgun (WGS) entry which is preliminary data.</text>
</comment>
<keyword evidence="8" id="KW-1185">Reference proteome</keyword>
<dbReference type="EMBL" id="RJJQ01000022">
    <property type="protein sequence ID" value="RNI18400.1"/>
    <property type="molecule type" value="Genomic_DNA"/>
</dbReference>
<dbReference type="Proteomes" id="UP000271678">
    <property type="component" value="Unassembled WGS sequence"/>
</dbReference>